<evidence type="ECO:0000313" key="2">
    <source>
        <dbReference type="EMBL" id="EFI92835.1"/>
    </source>
</evidence>
<feature type="compositionally biased region" description="Low complexity" evidence="1">
    <location>
        <begin position="53"/>
        <end position="65"/>
    </location>
</feature>
<feature type="region of interest" description="Disordered" evidence="1">
    <location>
        <begin position="53"/>
        <end position="83"/>
    </location>
</feature>
<feature type="compositionally biased region" description="Basic residues" evidence="1">
    <location>
        <begin position="66"/>
        <end position="83"/>
    </location>
</feature>
<sequence length="228" mass="25677">MSQRRRRPSMSLGRTTRALVVRGGSGFGSLIRRPATSSTRRAALLRRAIYASPSFPASSTTPSTSRPRRSPQRRHPRRRLQPYHLRRRLQRALKLTFHFHPPPYERGPRRRVRPFQVAGMHALVGVNDQAAPAAAVFRSVGDVCFVGWKASPPALATCSLNAGDTPWPTTLAKNLHRRRRSVFSLNVAPSFSTSTCPTSSSALTLRLRRRRRLLCPWRAQRREDSASP</sequence>
<keyword evidence="3" id="KW-1185">Reference proteome</keyword>
<proteinExistence type="predicted"/>
<dbReference type="HOGENOM" id="CLU_1215390_0_0_1"/>
<evidence type="ECO:0000313" key="3">
    <source>
        <dbReference type="Proteomes" id="UP000007431"/>
    </source>
</evidence>
<dbReference type="AlphaFoldDB" id="D8QGW5"/>
<dbReference type="Proteomes" id="UP000007431">
    <property type="component" value="Unassembled WGS sequence"/>
</dbReference>
<protein>
    <submittedName>
        <fullName evidence="2">Expressed protein</fullName>
    </submittedName>
</protein>
<accession>D8QGW5</accession>
<dbReference type="InParanoid" id="D8QGW5"/>
<name>D8QGW5_SCHCM</name>
<reference evidence="2 3" key="1">
    <citation type="journal article" date="2010" name="Nat. Biotechnol.">
        <title>Genome sequence of the model mushroom Schizophyllum commune.</title>
        <authorList>
            <person name="Ohm R.A."/>
            <person name="de Jong J.F."/>
            <person name="Lugones L.G."/>
            <person name="Aerts A."/>
            <person name="Kothe E."/>
            <person name="Stajich J.E."/>
            <person name="de Vries R.P."/>
            <person name="Record E."/>
            <person name="Levasseur A."/>
            <person name="Baker S.E."/>
            <person name="Bartholomew K.A."/>
            <person name="Coutinho P.M."/>
            <person name="Erdmann S."/>
            <person name="Fowler T.J."/>
            <person name="Gathman A.C."/>
            <person name="Lombard V."/>
            <person name="Henrissat B."/>
            <person name="Knabe N."/>
            <person name="Kuees U."/>
            <person name="Lilly W.W."/>
            <person name="Lindquist E."/>
            <person name="Lucas S."/>
            <person name="Magnuson J.K."/>
            <person name="Piumi F."/>
            <person name="Raudaskoski M."/>
            <person name="Salamov A."/>
            <person name="Schmutz J."/>
            <person name="Schwarze F.W.M.R."/>
            <person name="vanKuyk P.A."/>
            <person name="Horton J.S."/>
            <person name="Grigoriev I.V."/>
            <person name="Woesten H.A.B."/>
        </authorList>
    </citation>
    <scope>NUCLEOTIDE SEQUENCE [LARGE SCALE GENOMIC DNA]</scope>
    <source>
        <strain evidence="3">H4-8 / FGSC 9210</strain>
    </source>
</reference>
<organism evidence="3">
    <name type="scientific">Schizophyllum commune (strain H4-8 / FGSC 9210)</name>
    <name type="common">Split gill fungus</name>
    <dbReference type="NCBI Taxonomy" id="578458"/>
    <lineage>
        <taxon>Eukaryota</taxon>
        <taxon>Fungi</taxon>
        <taxon>Dikarya</taxon>
        <taxon>Basidiomycota</taxon>
        <taxon>Agaricomycotina</taxon>
        <taxon>Agaricomycetes</taxon>
        <taxon>Agaricomycetidae</taxon>
        <taxon>Agaricales</taxon>
        <taxon>Schizophyllaceae</taxon>
        <taxon>Schizophyllum</taxon>
    </lineage>
</organism>
<evidence type="ECO:0000256" key="1">
    <source>
        <dbReference type="SAM" id="MobiDB-lite"/>
    </source>
</evidence>
<dbReference type="EMBL" id="GL377312">
    <property type="protein sequence ID" value="EFI92835.1"/>
    <property type="molecule type" value="Genomic_DNA"/>
</dbReference>
<gene>
    <name evidence="2" type="ORF">SCHCODRAFT_86037</name>
</gene>